<evidence type="ECO:0000259" key="6">
    <source>
        <dbReference type="PROSITE" id="PS50991"/>
    </source>
</evidence>
<accession>A0A225M1M9</accession>
<evidence type="ECO:0000313" key="7">
    <source>
        <dbReference type="EMBL" id="OWT55218.1"/>
    </source>
</evidence>
<dbReference type="GO" id="GO:0004419">
    <property type="term" value="F:hydroxymethylglutaryl-CoA lyase activity"/>
    <property type="evidence" value="ECO:0007669"/>
    <property type="project" value="TreeGrafter"/>
</dbReference>
<dbReference type="GO" id="GO:0046912">
    <property type="term" value="F:acyltransferase activity, acyl groups converted into alkyl on transfer"/>
    <property type="evidence" value="ECO:0007669"/>
    <property type="project" value="InterPro"/>
</dbReference>
<dbReference type="InterPro" id="IPR002034">
    <property type="entry name" value="AIPM/Hcit_synth_CS"/>
</dbReference>
<dbReference type="CDD" id="cd07938">
    <property type="entry name" value="DRE_TIM_HMGL"/>
    <property type="match status" value="1"/>
</dbReference>
<keyword evidence="4 7" id="KW-0456">Lyase</keyword>
<dbReference type="InterPro" id="IPR043594">
    <property type="entry name" value="HMGL"/>
</dbReference>
<dbReference type="PANTHER" id="PTHR42738">
    <property type="entry name" value="HYDROXYMETHYLGLUTARYL-COA LYASE"/>
    <property type="match status" value="1"/>
</dbReference>
<evidence type="ECO:0000256" key="3">
    <source>
        <dbReference type="ARBA" id="ARBA00022723"/>
    </source>
</evidence>
<comment type="similarity">
    <text evidence="5">Belongs to the alpha-IPM synthase/homocitrate synthase family.</text>
</comment>
<keyword evidence="2 5" id="KW-0808">Transferase</keyword>
<proteinExistence type="inferred from homology"/>
<evidence type="ECO:0000256" key="5">
    <source>
        <dbReference type="RuleBase" id="RU003523"/>
    </source>
</evidence>
<comment type="similarity">
    <text evidence="1">Belongs to the HMG-CoA lyase family.</text>
</comment>
<dbReference type="InterPro" id="IPR000891">
    <property type="entry name" value="PYR_CT"/>
</dbReference>
<dbReference type="RefSeq" id="WP_088605405.1">
    <property type="nucleotide sequence ID" value="NZ_NJIH01000013.1"/>
</dbReference>
<gene>
    <name evidence="7" type="ORF">CEY11_21125</name>
</gene>
<dbReference type="OrthoDB" id="9784013at2"/>
<dbReference type="Proteomes" id="UP000214603">
    <property type="component" value="Unassembled WGS sequence"/>
</dbReference>
<dbReference type="NCBIfam" id="NF004283">
    <property type="entry name" value="PRK05692.1"/>
    <property type="match status" value="1"/>
</dbReference>
<dbReference type="GO" id="GO:0006552">
    <property type="term" value="P:L-leucine catabolic process"/>
    <property type="evidence" value="ECO:0007669"/>
    <property type="project" value="TreeGrafter"/>
</dbReference>
<dbReference type="SUPFAM" id="SSF51569">
    <property type="entry name" value="Aldolase"/>
    <property type="match status" value="1"/>
</dbReference>
<protein>
    <submittedName>
        <fullName evidence="7">Hydroxymethylglutaryl-CoA lyase</fullName>
    </submittedName>
</protein>
<dbReference type="Pfam" id="PF00682">
    <property type="entry name" value="HMGL-like"/>
    <property type="match status" value="1"/>
</dbReference>
<dbReference type="GO" id="GO:0046872">
    <property type="term" value="F:metal ion binding"/>
    <property type="evidence" value="ECO:0007669"/>
    <property type="project" value="UniProtKB-KW"/>
</dbReference>
<dbReference type="PANTHER" id="PTHR42738:SF7">
    <property type="entry name" value="HYDROXYMETHYLGLUTARYL-COA LYASE"/>
    <property type="match status" value="1"/>
</dbReference>
<dbReference type="PROSITE" id="PS50991">
    <property type="entry name" value="PYR_CT"/>
    <property type="match status" value="1"/>
</dbReference>
<sequence length="324" mass="34142">MARSSDDCVEVCEVGLRDGLQMVQEFLPTSAKIDWIRCEHAAGMHEIEVTSFVPPKLVPQFVDASEVVAGALALPGLTVVGLVPNLKGAERGVALGVHKLNFVMSVSRTHNLKNVRREREESVEDFRRIADMLKSLPAGSRPRLIGGLSTALGCSYEGSIAVDDVCRYAQALAEAGADELLIADTVGYAGPAQVRAVFGAVRRALGDAMALGAHFHDTRGLGLANVAAALDCGVRRFDASLAGLGGCPFAPGATGNIVMEDLCFMLESLGMRTGVDLQRLLEVRRILHDHLPSVPLHGALARAGLPTGYRPAGRSPAAPVGAAH</sequence>
<reference evidence="8" key="1">
    <citation type="submission" date="2017-06" db="EMBL/GenBank/DDBJ databases">
        <title>Herbaspirillum phytohormonus sp. nov., isolated from the root nodule of Robinia pseudoacacia in lead-zinc mine.</title>
        <authorList>
            <person name="Fan M."/>
            <person name="Lin Y."/>
        </authorList>
    </citation>
    <scope>NUCLEOTIDE SEQUENCE [LARGE SCALE GENOMIC DNA]</scope>
    <source>
        <strain evidence="8">SC-089</strain>
    </source>
</reference>
<evidence type="ECO:0000256" key="1">
    <source>
        <dbReference type="ARBA" id="ARBA00009405"/>
    </source>
</evidence>
<evidence type="ECO:0000256" key="4">
    <source>
        <dbReference type="ARBA" id="ARBA00023239"/>
    </source>
</evidence>
<dbReference type="InterPro" id="IPR013785">
    <property type="entry name" value="Aldolase_TIM"/>
</dbReference>
<keyword evidence="3" id="KW-0479">Metal-binding</keyword>
<dbReference type="AlphaFoldDB" id="A0A225M1M9"/>
<dbReference type="GO" id="GO:0046951">
    <property type="term" value="P:ketone body biosynthetic process"/>
    <property type="evidence" value="ECO:0007669"/>
    <property type="project" value="TreeGrafter"/>
</dbReference>
<dbReference type="Gene3D" id="3.20.20.70">
    <property type="entry name" value="Aldolase class I"/>
    <property type="match status" value="1"/>
</dbReference>
<dbReference type="PROSITE" id="PS00815">
    <property type="entry name" value="AIPM_HOMOCIT_SYNTH_1"/>
    <property type="match status" value="1"/>
</dbReference>
<dbReference type="EMBL" id="NJIH01000013">
    <property type="protein sequence ID" value="OWT55218.1"/>
    <property type="molecule type" value="Genomic_DNA"/>
</dbReference>
<feature type="domain" description="Pyruvate carboxyltransferase" evidence="6">
    <location>
        <begin position="9"/>
        <end position="281"/>
    </location>
</feature>
<comment type="caution">
    <text evidence="7">The sequence shown here is derived from an EMBL/GenBank/DDBJ whole genome shotgun (WGS) entry which is preliminary data.</text>
</comment>
<evidence type="ECO:0000313" key="8">
    <source>
        <dbReference type="Proteomes" id="UP000214603"/>
    </source>
</evidence>
<name>A0A225M1M9_9BURK</name>
<organism evidence="7 8">
    <name type="scientific">Candidimonas nitroreducens</name>
    <dbReference type="NCBI Taxonomy" id="683354"/>
    <lineage>
        <taxon>Bacteria</taxon>
        <taxon>Pseudomonadati</taxon>
        <taxon>Pseudomonadota</taxon>
        <taxon>Betaproteobacteria</taxon>
        <taxon>Burkholderiales</taxon>
        <taxon>Alcaligenaceae</taxon>
        <taxon>Candidimonas</taxon>
    </lineage>
</organism>
<evidence type="ECO:0000256" key="2">
    <source>
        <dbReference type="ARBA" id="ARBA00022679"/>
    </source>
</evidence>
<keyword evidence="8" id="KW-1185">Reference proteome</keyword>